<dbReference type="PANTHER" id="PTHR46390">
    <property type="entry name" value="MANNOSE-1-PHOSPHATE GUANYLYLTRANSFERASE"/>
    <property type="match status" value="1"/>
</dbReference>
<feature type="non-terminal residue" evidence="2">
    <location>
        <position position="164"/>
    </location>
</feature>
<dbReference type="InterPro" id="IPR029044">
    <property type="entry name" value="Nucleotide-diphossugar_trans"/>
</dbReference>
<dbReference type="GO" id="GO:0009298">
    <property type="term" value="P:GDP-mannose biosynthetic process"/>
    <property type="evidence" value="ECO:0007669"/>
    <property type="project" value="TreeGrafter"/>
</dbReference>
<proteinExistence type="predicted"/>
<name>A0A381YGJ1_9ZZZZ</name>
<organism evidence="2">
    <name type="scientific">marine metagenome</name>
    <dbReference type="NCBI Taxonomy" id="408172"/>
    <lineage>
        <taxon>unclassified sequences</taxon>
        <taxon>metagenomes</taxon>
        <taxon>ecological metagenomes</taxon>
    </lineage>
</organism>
<dbReference type="Gene3D" id="3.90.550.10">
    <property type="entry name" value="Spore Coat Polysaccharide Biosynthesis Protein SpsA, Chain A"/>
    <property type="match status" value="1"/>
</dbReference>
<dbReference type="InterPro" id="IPR005835">
    <property type="entry name" value="NTP_transferase_dom"/>
</dbReference>
<sequence length="164" mass="18256">MIAIILAGGTGTRLWPYSRNMTPKQFLNLGSSQESLFQETSKRLDSLVPPEQIYIVGGDAHKDQLRQQILQIFPDFPIDQLLLEPVGRNTAPAILWCILRIPESNRNDSVVVLASDHLIKNLHSFTHALKLGERLASSGYIVTFGIKPDRAETGYGYIKSGEPL</sequence>
<dbReference type="Pfam" id="PF00483">
    <property type="entry name" value="NTP_transferase"/>
    <property type="match status" value="1"/>
</dbReference>
<dbReference type="AlphaFoldDB" id="A0A381YGJ1"/>
<evidence type="ECO:0000259" key="1">
    <source>
        <dbReference type="Pfam" id="PF00483"/>
    </source>
</evidence>
<accession>A0A381YGJ1</accession>
<gene>
    <name evidence="2" type="ORF">METZ01_LOCUS128381</name>
</gene>
<dbReference type="EMBL" id="UINC01018067">
    <property type="protein sequence ID" value="SVA75527.1"/>
    <property type="molecule type" value="Genomic_DNA"/>
</dbReference>
<dbReference type="InterPro" id="IPR051161">
    <property type="entry name" value="Mannose-6P_isomerase_type2"/>
</dbReference>
<feature type="domain" description="Nucleotidyl transferase" evidence="1">
    <location>
        <begin position="3"/>
        <end position="161"/>
    </location>
</feature>
<evidence type="ECO:0000313" key="2">
    <source>
        <dbReference type="EMBL" id="SVA75527.1"/>
    </source>
</evidence>
<dbReference type="PANTHER" id="PTHR46390:SF1">
    <property type="entry name" value="MANNOSE-1-PHOSPHATE GUANYLYLTRANSFERASE"/>
    <property type="match status" value="1"/>
</dbReference>
<reference evidence="2" key="1">
    <citation type="submission" date="2018-05" db="EMBL/GenBank/DDBJ databases">
        <authorList>
            <person name="Lanie J.A."/>
            <person name="Ng W.-L."/>
            <person name="Kazmierczak K.M."/>
            <person name="Andrzejewski T.M."/>
            <person name="Davidsen T.M."/>
            <person name="Wayne K.J."/>
            <person name="Tettelin H."/>
            <person name="Glass J.I."/>
            <person name="Rusch D."/>
            <person name="Podicherti R."/>
            <person name="Tsui H.-C.T."/>
            <person name="Winkler M.E."/>
        </authorList>
    </citation>
    <scope>NUCLEOTIDE SEQUENCE</scope>
</reference>
<dbReference type="GO" id="GO:0004475">
    <property type="term" value="F:mannose-1-phosphate guanylyltransferase (GTP) activity"/>
    <property type="evidence" value="ECO:0007669"/>
    <property type="project" value="TreeGrafter"/>
</dbReference>
<dbReference type="SUPFAM" id="SSF53448">
    <property type="entry name" value="Nucleotide-diphospho-sugar transferases"/>
    <property type="match status" value="1"/>
</dbReference>
<protein>
    <recommendedName>
        <fullName evidence="1">Nucleotidyl transferase domain-containing protein</fullName>
    </recommendedName>
</protein>